<keyword evidence="14" id="KW-0969">Cilium</keyword>
<evidence type="ECO:0000256" key="2">
    <source>
        <dbReference type="ARBA" id="ARBA00006257"/>
    </source>
</evidence>
<evidence type="ECO:0000256" key="3">
    <source>
        <dbReference type="ARBA" id="ARBA00021714"/>
    </source>
</evidence>
<feature type="transmembrane region" description="Helical" evidence="13">
    <location>
        <begin position="41"/>
        <end position="71"/>
    </location>
</feature>
<name>A0A5S3V5W1_9GAMM</name>
<dbReference type="OrthoDB" id="9805111at2"/>
<comment type="subcellular location">
    <subcellularLocation>
        <location evidence="13">Cell membrane</location>
        <topology evidence="13">Multi-pass membrane protein</topology>
    </subcellularLocation>
    <subcellularLocation>
        <location evidence="13">Bacterial flagellum basal body</location>
    </subcellularLocation>
</comment>
<keyword evidence="4 13" id="KW-0813">Transport</keyword>
<dbReference type="InterPro" id="IPR005838">
    <property type="entry name" value="T3SS_IM_P"/>
</dbReference>
<dbReference type="NCBIfam" id="NF009438">
    <property type="entry name" value="PRK12797.1"/>
    <property type="match status" value="1"/>
</dbReference>
<dbReference type="Proteomes" id="UP000307217">
    <property type="component" value="Unassembled WGS sequence"/>
</dbReference>
<evidence type="ECO:0000256" key="6">
    <source>
        <dbReference type="ARBA" id="ARBA00022692"/>
    </source>
</evidence>
<evidence type="ECO:0000256" key="1">
    <source>
        <dbReference type="ARBA" id="ARBA00003663"/>
    </source>
</evidence>
<feature type="transmembrane region" description="Helical" evidence="13">
    <location>
        <begin position="182"/>
        <end position="202"/>
    </location>
</feature>
<dbReference type="InterPro" id="IPR005837">
    <property type="entry name" value="FliP"/>
</dbReference>
<keyword evidence="10 13" id="KW-0472">Membrane</keyword>
<dbReference type="AlphaFoldDB" id="A0A5S3V5W1"/>
<keyword evidence="14" id="KW-0966">Cell projection</keyword>
<dbReference type="PANTHER" id="PTHR30587">
    <property type="entry name" value="FLAGELLAR BIOSYNTHETIC PROTEIN FLIP"/>
    <property type="match status" value="1"/>
</dbReference>
<dbReference type="GO" id="GO:0005886">
    <property type="term" value="C:plasma membrane"/>
    <property type="evidence" value="ECO:0007669"/>
    <property type="project" value="UniProtKB-SubCell"/>
</dbReference>
<keyword evidence="7 13" id="KW-1005">Bacterial flagellum biogenesis</keyword>
<dbReference type="GO" id="GO:0009306">
    <property type="term" value="P:protein secretion"/>
    <property type="evidence" value="ECO:0007669"/>
    <property type="project" value="UniProtKB-UniRule"/>
</dbReference>
<dbReference type="Pfam" id="PF00813">
    <property type="entry name" value="FliP"/>
    <property type="match status" value="1"/>
</dbReference>
<evidence type="ECO:0000256" key="7">
    <source>
        <dbReference type="ARBA" id="ARBA00022795"/>
    </source>
</evidence>
<reference evidence="14 15" key="1">
    <citation type="submission" date="2018-01" db="EMBL/GenBank/DDBJ databases">
        <authorList>
            <person name="Paulsen S."/>
            <person name="Gram L.K."/>
        </authorList>
    </citation>
    <scope>NUCLEOTIDE SEQUENCE [LARGE SCALE GENOMIC DNA]</scope>
    <source>
        <strain evidence="14 15">S3790</strain>
    </source>
</reference>
<proteinExistence type="inferred from homology"/>
<evidence type="ECO:0000256" key="10">
    <source>
        <dbReference type="ARBA" id="ARBA00023136"/>
    </source>
</evidence>
<dbReference type="GO" id="GO:0044781">
    <property type="term" value="P:bacterial-type flagellum organization"/>
    <property type="evidence" value="ECO:0007669"/>
    <property type="project" value="UniProtKB-UniRule"/>
</dbReference>
<evidence type="ECO:0000256" key="9">
    <source>
        <dbReference type="ARBA" id="ARBA00022989"/>
    </source>
</evidence>
<gene>
    <name evidence="13 14" type="primary">fliP</name>
    <name evidence="14" type="ORF">CWC19_15860</name>
</gene>
<feature type="transmembrane region" description="Helical" evidence="13">
    <location>
        <begin position="83"/>
        <end position="102"/>
    </location>
</feature>
<dbReference type="GO" id="GO:0009425">
    <property type="term" value="C:bacterial-type flagellum basal body"/>
    <property type="evidence" value="ECO:0007669"/>
    <property type="project" value="UniProtKB-SubCell"/>
</dbReference>
<keyword evidence="9 13" id="KW-1133">Transmembrane helix</keyword>
<dbReference type="PROSITE" id="PS01061">
    <property type="entry name" value="FLIP_2"/>
    <property type="match status" value="1"/>
</dbReference>
<evidence type="ECO:0000256" key="12">
    <source>
        <dbReference type="ARBA" id="ARBA00023225"/>
    </source>
</evidence>
<dbReference type="PRINTS" id="PR01302">
    <property type="entry name" value="TYPE3IMPPROT"/>
</dbReference>
<evidence type="ECO:0000256" key="5">
    <source>
        <dbReference type="ARBA" id="ARBA00022475"/>
    </source>
</evidence>
<comment type="caution">
    <text evidence="14">The sequence shown here is derived from an EMBL/GenBank/DDBJ whole genome shotgun (WGS) entry which is preliminary data.</text>
</comment>
<evidence type="ECO:0000256" key="13">
    <source>
        <dbReference type="RuleBase" id="RU362069"/>
    </source>
</evidence>
<dbReference type="PANTHER" id="PTHR30587:SF0">
    <property type="entry name" value="FLAGELLAR BIOSYNTHETIC PROTEIN FLIP"/>
    <property type="match status" value="1"/>
</dbReference>
<accession>A0A5S3V5W1</accession>
<keyword evidence="8 13" id="KW-0653">Protein transport</keyword>
<dbReference type="EMBL" id="PNBX01000073">
    <property type="protein sequence ID" value="TMO66650.1"/>
    <property type="molecule type" value="Genomic_DNA"/>
</dbReference>
<keyword evidence="5 13" id="KW-1003">Cell membrane</keyword>
<evidence type="ECO:0000256" key="11">
    <source>
        <dbReference type="ARBA" id="ARBA00023143"/>
    </source>
</evidence>
<evidence type="ECO:0000256" key="8">
    <source>
        <dbReference type="ARBA" id="ARBA00022927"/>
    </source>
</evidence>
<evidence type="ECO:0000256" key="4">
    <source>
        <dbReference type="ARBA" id="ARBA00022448"/>
    </source>
</evidence>
<reference evidence="15" key="2">
    <citation type="submission" date="2019-06" db="EMBL/GenBank/DDBJ databases">
        <title>Co-occurence of chitin degradation, pigmentation and bioactivity in marine Pseudoalteromonas.</title>
        <authorList>
            <person name="Sonnenschein E.C."/>
            <person name="Bech P.K."/>
        </authorList>
    </citation>
    <scope>NUCLEOTIDE SEQUENCE [LARGE SCALE GENOMIC DNA]</scope>
    <source>
        <strain evidence="15">S3790</strain>
    </source>
</reference>
<keyword evidence="14" id="KW-0282">Flagellum</keyword>
<evidence type="ECO:0000313" key="14">
    <source>
        <dbReference type="EMBL" id="TMO66650.1"/>
    </source>
</evidence>
<keyword evidence="6 13" id="KW-0812">Transmembrane</keyword>
<feature type="transmembrane region" description="Helical" evidence="13">
    <location>
        <begin position="214"/>
        <end position="232"/>
    </location>
</feature>
<sequence>MIFAIFALSCWSSGVAASEDSLLSITTDSAFINSLAPELKVASALTLMSFLPVALIAMTAFTRIIIVLSMLRHALGLQQTPPNMVILTLSLFLTFYTMLPVWEKVEGEALKPFIAEEIELSTAIEKGSVYVKQFMISQTREDDFEAVLNMANAQVPKDVNSVSMAYLVPAFLLSELTTAFKIAFVIFIPFLLVDLVVASVLMSLGMIMLPPISIALPIKVMLFVLIDGWALVSQSLVSSFT</sequence>
<dbReference type="PRINTS" id="PR00951">
    <property type="entry name" value="FLGBIOSNFLIP"/>
</dbReference>
<protein>
    <recommendedName>
        <fullName evidence="3 13">Flagellar biosynthetic protein FliP</fullName>
    </recommendedName>
</protein>
<evidence type="ECO:0000313" key="15">
    <source>
        <dbReference type="Proteomes" id="UP000307217"/>
    </source>
</evidence>
<keyword evidence="12 13" id="KW-1006">Bacterial flagellum protein export</keyword>
<comment type="similarity">
    <text evidence="2 13">Belongs to the FliP/MopC/SpaP family.</text>
</comment>
<dbReference type="NCBIfam" id="TIGR01103">
    <property type="entry name" value="fliP"/>
    <property type="match status" value="1"/>
</dbReference>
<comment type="function">
    <text evidence="1 13">Plays a role in the flagellum-specific transport system.</text>
</comment>
<keyword evidence="11" id="KW-0975">Bacterial flagellum</keyword>
<organism evidence="14 15">
    <name type="scientific">Pseudoalteromonas aurantia</name>
    <dbReference type="NCBI Taxonomy" id="43654"/>
    <lineage>
        <taxon>Bacteria</taxon>
        <taxon>Pseudomonadati</taxon>
        <taxon>Pseudomonadota</taxon>
        <taxon>Gammaproteobacteria</taxon>
        <taxon>Alteromonadales</taxon>
        <taxon>Pseudoalteromonadaceae</taxon>
        <taxon>Pseudoalteromonas</taxon>
    </lineage>
</organism>